<reference evidence="7" key="1">
    <citation type="submission" date="2020-05" db="EMBL/GenBank/DDBJ databases">
        <title>Phylogenomic resolution of chytrid fungi.</title>
        <authorList>
            <person name="Stajich J.E."/>
            <person name="Amses K."/>
            <person name="Simmons R."/>
            <person name="Seto K."/>
            <person name="Myers J."/>
            <person name="Bonds A."/>
            <person name="Quandt C.A."/>
            <person name="Barry K."/>
            <person name="Liu P."/>
            <person name="Grigoriev I."/>
            <person name="Longcore J.E."/>
            <person name="James T.Y."/>
        </authorList>
    </citation>
    <scope>NUCLEOTIDE SEQUENCE</scope>
    <source>
        <strain evidence="7">JEL0379</strain>
    </source>
</reference>
<gene>
    <name evidence="7" type="ORF">HDU87_008139</name>
</gene>
<sequence>MSTTDPSLPQYSSMSDDEIRLAKLGYKQGLKRQFSAFQNFGFVLTNASVLIGVIPLFGFGMAAGGPLALTWGWLIVSAFVLCIGLCMAEICSTYPTAGGLYYWTAKLGGPTYGPVFSWFEAWFNALGQIAGCSGSVLAAAQLLAEVIRVANGSVLSAYAVYGIFCAMVVAGAAVSSAGGSALKVTSIASVWIHILGTVVIVITVLATCTDKNSTSFVFSQFEDGLGATAEGFAPGLVFLIGLLPSQWSLLGYDSSAHMSEETEASYVNGPRGIVYTIIAAVLMGWALILGMTYSLGSYDDAIAVYNDGGSVASYVFTRNAGQAGGICLLMIVVAAGFACGVGTLTANSRMFYAFARDGGLPGSPFWIKLDQRSGMPVRLVWLSAICVMIIAIPSMFSVAALTAVSGISVIGFMVSYSIPVFLRITVGEKNGFVQSEFNLGRWSTLLGWMGCIWTLLATILFNFPQAYPVSAATLNYTPVAVGGMIAFAGGWWLLGARKWFKGPVSDITEPSSSVKTIGDESPAETVNVKTI</sequence>
<name>A0AAD5XMX2_9FUNG</name>
<dbReference type="PIRSF" id="PIRSF006060">
    <property type="entry name" value="AA_transporter"/>
    <property type="match status" value="1"/>
</dbReference>
<keyword evidence="2" id="KW-0813">Transport</keyword>
<keyword evidence="8" id="KW-1185">Reference proteome</keyword>
<evidence type="ECO:0008006" key="9">
    <source>
        <dbReference type="Google" id="ProtNLM"/>
    </source>
</evidence>
<dbReference type="Proteomes" id="UP001212152">
    <property type="component" value="Unassembled WGS sequence"/>
</dbReference>
<evidence type="ECO:0000256" key="6">
    <source>
        <dbReference type="SAM" id="Phobius"/>
    </source>
</evidence>
<feature type="transmembrane region" description="Helical" evidence="6">
    <location>
        <begin position="40"/>
        <end position="62"/>
    </location>
</feature>
<feature type="transmembrane region" description="Helical" evidence="6">
    <location>
        <begin position="125"/>
        <end position="143"/>
    </location>
</feature>
<feature type="transmembrane region" description="Helical" evidence="6">
    <location>
        <begin position="273"/>
        <end position="295"/>
    </location>
</feature>
<keyword evidence="4 6" id="KW-1133">Transmembrane helix</keyword>
<feature type="transmembrane region" description="Helical" evidence="6">
    <location>
        <begin position="155"/>
        <end position="178"/>
    </location>
</feature>
<keyword evidence="3 6" id="KW-0812">Transmembrane</keyword>
<evidence type="ECO:0000256" key="2">
    <source>
        <dbReference type="ARBA" id="ARBA00022448"/>
    </source>
</evidence>
<dbReference type="EMBL" id="JADGJQ010000080">
    <property type="protein sequence ID" value="KAJ3172278.1"/>
    <property type="molecule type" value="Genomic_DNA"/>
</dbReference>
<feature type="transmembrane region" description="Helical" evidence="6">
    <location>
        <begin position="68"/>
        <end position="88"/>
    </location>
</feature>
<feature type="transmembrane region" description="Helical" evidence="6">
    <location>
        <begin position="323"/>
        <end position="346"/>
    </location>
</feature>
<evidence type="ECO:0000313" key="8">
    <source>
        <dbReference type="Proteomes" id="UP001212152"/>
    </source>
</evidence>
<dbReference type="InterPro" id="IPR002293">
    <property type="entry name" value="AA/rel_permease1"/>
</dbReference>
<dbReference type="Pfam" id="PF13520">
    <property type="entry name" value="AA_permease_2"/>
    <property type="match status" value="1"/>
</dbReference>
<dbReference type="PANTHER" id="PTHR45649">
    <property type="entry name" value="AMINO-ACID PERMEASE BAT1"/>
    <property type="match status" value="1"/>
</dbReference>
<protein>
    <recommendedName>
        <fullName evidence="9">Amino acid transporter</fullName>
    </recommendedName>
</protein>
<evidence type="ECO:0000256" key="4">
    <source>
        <dbReference type="ARBA" id="ARBA00022989"/>
    </source>
</evidence>
<feature type="transmembrane region" description="Helical" evidence="6">
    <location>
        <begin position="379"/>
        <end position="401"/>
    </location>
</feature>
<accession>A0AAD5XMX2</accession>
<dbReference type="AlphaFoldDB" id="A0AAD5XMX2"/>
<dbReference type="GO" id="GO:0022857">
    <property type="term" value="F:transmembrane transporter activity"/>
    <property type="evidence" value="ECO:0007669"/>
    <property type="project" value="InterPro"/>
</dbReference>
<evidence type="ECO:0000256" key="1">
    <source>
        <dbReference type="ARBA" id="ARBA00004141"/>
    </source>
</evidence>
<dbReference type="Gene3D" id="1.20.1740.10">
    <property type="entry name" value="Amino acid/polyamine transporter I"/>
    <property type="match status" value="1"/>
</dbReference>
<evidence type="ECO:0000256" key="5">
    <source>
        <dbReference type="ARBA" id="ARBA00023136"/>
    </source>
</evidence>
<feature type="transmembrane region" description="Helical" evidence="6">
    <location>
        <begin position="190"/>
        <end position="208"/>
    </location>
</feature>
<feature type="transmembrane region" description="Helical" evidence="6">
    <location>
        <begin position="476"/>
        <end position="494"/>
    </location>
</feature>
<evidence type="ECO:0000313" key="7">
    <source>
        <dbReference type="EMBL" id="KAJ3172278.1"/>
    </source>
</evidence>
<feature type="transmembrane region" description="Helical" evidence="6">
    <location>
        <begin position="407"/>
        <end position="424"/>
    </location>
</feature>
<proteinExistence type="predicted"/>
<feature type="transmembrane region" description="Helical" evidence="6">
    <location>
        <begin position="445"/>
        <end position="464"/>
    </location>
</feature>
<organism evidence="7 8">
    <name type="scientific">Geranomyces variabilis</name>
    <dbReference type="NCBI Taxonomy" id="109894"/>
    <lineage>
        <taxon>Eukaryota</taxon>
        <taxon>Fungi</taxon>
        <taxon>Fungi incertae sedis</taxon>
        <taxon>Chytridiomycota</taxon>
        <taxon>Chytridiomycota incertae sedis</taxon>
        <taxon>Chytridiomycetes</taxon>
        <taxon>Spizellomycetales</taxon>
        <taxon>Powellomycetaceae</taxon>
        <taxon>Geranomyces</taxon>
    </lineage>
</organism>
<comment type="subcellular location">
    <subcellularLocation>
        <location evidence="1">Membrane</location>
        <topology evidence="1">Multi-pass membrane protein</topology>
    </subcellularLocation>
</comment>
<keyword evidence="5 6" id="KW-0472">Membrane</keyword>
<evidence type="ECO:0000256" key="3">
    <source>
        <dbReference type="ARBA" id="ARBA00022692"/>
    </source>
</evidence>
<comment type="caution">
    <text evidence="7">The sequence shown here is derived from an EMBL/GenBank/DDBJ whole genome shotgun (WGS) entry which is preliminary data.</text>
</comment>
<dbReference type="PANTHER" id="PTHR45649:SF26">
    <property type="entry name" value="OS04G0435100 PROTEIN"/>
    <property type="match status" value="1"/>
</dbReference>
<dbReference type="GO" id="GO:0016020">
    <property type="term" value="C:membrane"/>
    <property type="evidence" value="ECO:0007669"/>
    <property type="project" value="UniProtKB-SubCell"/>
</dbReference>